<dbReference type="InParanoid" id="A0A2P5BEZ5"/>
<name>A0A2P5BEZ5_TREOI</name>
<reference evidence="3" key="1">
    <citation type="submission" date="2016-06" db="EMBL/GenBank/DDBJ databases">
        <title>Parallel loss of symbiosis genes in relatives of nitrogen-fixing non-legume Parasponia.</title>
        <authorList>
            <person name="Van Velzen R."/>
            <person name="Holmer R."/>
            <person name="Bu F."/>
            <person name="Rutten L."/>
            <person name="Van Zeijl A."/>
            <person name="Liu W."/>
            <person name="Santuari L."/>
            <person name="Cao Q."/>
            <person name="Sharma T."/>
            <person name="Shen D."/>
            <person name="Roswanjaya Y."/>
            <person name="Wardhani T."/>
            <person name="Kalhor M.S."/>
            <person name="Jansen J."/>
            <person name="Van den Hoogen J."/>
            <person name="Gungor B."/>
            <person name="Hartog M."/>
            <person name="Hontelez J."/>
            <person name="Verver J."/>
            <person name="Yang W.-C."/>
            <person name="Schijlen E."/>
            <person name="Repin R."/>
            <person name="Schilthuizen M."/>
            <person name="Schranz E."/>
            <person name="Heidstra R."/>
            <person name="Miyata K."/>
            <person name="Fedorova E."/>
            <person name="Kohlen W."/>
            <person name="Bisseling T."/>
            <person name="Smit S."/>
            <person name="Geurts R."/>
        </authorList>
    </citation>
    <scope>NUCLEOTIDE SEQUENCE [LARGE SCALE GENOMIC DNA]</scope>
    <source>
        <strain evidence="3">cv. RG33-2</strain>
    </source>
</reference>
<accession>A0A2P5BEZ5</accession>
<comment type="caution">
    <text evidence="2">The sequence shown here is derived from an EMBL/GenBank/DDBJ whole genome shotgun (WGS) entry which is preliminary data.</text>
</comment>
<evidence type="ECO:0000313" key="2">
    <source>
        <dbReference type="EMBL" id="PON47358.1"/>
    </source>
</evidence>
<gene>
    <name evidence="2" type="ORF">TorRG33x02_323630</name>
</gene>
<dbReference type="AlphaFoldDB" id="A0A2P5BEZ5"/>
<dbReference type="EMBL" id="JXTC01000536">
    <property type="protein sequence ID" value="PON47358.1"/>
    <property type="molecule type" value="Genomic_DNA"/>
</dbReference>
<organism evidence="2 3">
    <name type="scientific">Trema orientale</name>
    <name type="common">Charcoal tree</name>
    <name type="synonym">Celtis orientalis</name>
    <dbReference type="NCBI Taxonomy" id="63057"/>
    <lineage>
        <taxon>Eukaryota</taxon>
        <taxon>Viridiplantae</taxon>
        <taxon>Streptophyta</taxon>
        <taxon>Embryophyta</taxon>
        <taxon>Tracheophyta</taxon>
        <taxon>Spermatophyta</taxon>
        <taxon>Magnoliopsida</taxon>
        <taxon>eudicotyledons</taxon>
        <taxon>Gunneridae</taxon>
        <taxon>Pentapetalae</taxon>
        <taxon>rosids</taxon>
        <taxon>fabids</taxon>
        <taxon>Rosales</taxon>
        <taxon>Cannabaceae</taxon>
        <taxon>Trema</taxon>
    </lineage>
</organism>
<keyword evidence="3" id="KW-1185">Reference proteome</keyword>
<feature type="region of interest" description="Disordered" evidence="1">
    <location>
        <begin position="153"/>
        <end position="186"/>
    </location>
</feature>
<dbReference type="Proteomes" id="UP000237000">
    <property type="component" value="Unassembled WGS sequence"/>
</dbReference>
<sequence>MARCYSLILRIPYPGFFPRGQITRIRLRNIYPTHSGIFTNNWCTTKWAVLMRPQPGIYTTKMKSMATFGQKPNALIFFELTQANRALCPFYQPIIFLILTGCNGVNHRLRQTDGVDVPYVVINHRPMIFIDKVLLGSEQNGLIPLPGVVSPRKVPLHNHEDNRKKKNTTNHTTRDKHTFPNCVTMN</sequence>
<protein>
    <submittedName>
        <fullName evidence="2">Uncharacterized protein</fullName>
    </submittedName>
</protein>
<dbReference type="OrthoDB" id="10287674at2759"/>
<evidence type="ECO:0000256" key="1">
    <source>
        <dbReference type="SAM" id="MobiDB-lite"/>
    </source>
</evidence>
<evidence type="ECO:0000313" key="3">
    <source>
        <dbReference type="Proteomes" id="UP000237000"/>
    </source>
</evidence>
<proteinExistence type="predicted"/>